<dbReference type="AlphaFoldDB" id="A0A8H5TZS6"/>
<accession>A0A8H5TZS6</accession>
<dbReference type="InterPro" id="IPR003718">
    <property type="entry name" value="OsmC/Ohr_fam"/>
</dbReference>
<dbReference type="PANTHER" id="PTHR35368">
    <property type="entry name" value="HYDROPEROXIDE REDUCTASE"/>
    <property type="match status" value="1"/>
</dbReference>
<comment type="caution">
    <text evidence="1">The sequence shown here is derived from an EMBL/GenBank/DDBJ whole genome shotgun (WGS) entry which is preliminary data.</text>
</comment>
<dbReference type="Gene3D" id="3.30.300.20">
    <property type="match status" value="1"/>
</dbReference>
<dbReference type="Proteomes" id="UP000562682">
    <property type="component" value="Unassembled WGS sequence"/>
</dbReference>
<evidence type="ECO:0000313" key="2">
    <source>
        <dbReference type="Proteomes" id="UP000562682"/>
    </source>
</evidence>
<protein>
    <recommendedName>
        <fullName evidence="3">OsmC-like protein</fullName>
    </recommendedName>
</protein>
<dbReference type="EMBL" id="JAAOAK010000238">
    <property type="protein sequence ID" value="KAF5681369.1"/>
    <property type="molecule type" value="Genomic_DNA"/>
</dbReference>
<evidence type="ECO:0000313" key="1">
    <source>
        <dbReference type="EMBL" id="KAF5681369.1"/>
    </source>
</evidence>
<keyword evidence="2" id="KW-1185">Reference proteome</keyword>
<sequence>MVLLINSKYPCERTKFRFLVSNSQFDMFQAVPKSASRALINSQRSSRLNLNLRHFCASASHSQRLPVHISGQGSGTIQTISVKEKPYKFSTDAPKVIGGQESHPSPIAYTLASLSSCNQVTGALVARDHGLTLGKWHVSVEGQLPTAVFVGGEQGNPNWESVELEVSVQTNADDAAFEYFIAEVERRCPIAQLFKRSGVAYKSKWVNEPL</sequence>
<proteinExistence type="predicted"/>
<reference evidence="1 2" key="1">
    <citation type="submission" date="2020-05" db="EMBL/GenBank/DDBJ databases">
        <title>Identification and distribution of gene clusters putatively required for synthesis of sphingolipid metabolism inhibitors in phylogenetically diverse species of the filamentous fungus Fusarium.</title>
        <authorList>
            <person name="Kim H.-S."/>
            <person name="Busman M."/>
            <person name="Brown D.W."/>
            <person name="Divon H."/>
            <person name="Uhlig S."/>
            <person name="Proctor R.H."/>
        </authorList>
    </citation>
    <scope>NUCLEOTIDE SEQUENCE [LARGE SCALE GENOMIC DNA]</scope>
    <source>
        <strain evidence="1 2">NRRL 25311</strain>
    </source>
</reference>
<dbReference type="InterPro" id="IPR015946">
    <property type="entry name" value="KH_dom-like_a/b"/>
</dbReference>
<evidence type="ECO:0008006" key="3">
    <source>
        <dbReference type="Google" id="ProtNLM"/>
    </source>
</evidence>
<gene>
    <name evidence="1" type="ORF">FDENT_8140</name>
</gene>
<dbReference type="SUPFAM" id="SSF82784">
    <property type="entry name" value="OsmC-like"/>
    <property type="match status" value="1"/>
</dbReference>
<dbReference type="InterPro" id="IPR052924">
    <property type="entry name" value="OsmC/Ohr_hydroprdx_reductase"/>
</dbReference>
<dbReference type="Pfam" id="PF02566">
    <property type="entry name" value="OsmC"/>
    <property type="match status" value="1"/>
</dbReference>
<name>A0A8H5TZS6_9HYPO</name>
<organism evidence="1 2">
    <name type="scientific">Fusarium denticulatum</name>
    <dbReference type="NCBI Taxonomy" id="48507"/>
    <lineage>
        <taxon>Eukaryota</taxon>
        <taxon>Fungi</taxon>
        <taxon>Dikarya</taxon>
        <taxon>Ascomycota</taxon>
        <taxon>Pezizomycotina</taxon>
        <taxon>Sordariomycetes</taxon>
        <taxon>Hypocreomycetidae</taxon>
        <taxon>Hypocreales</taxon>
        <taxon>Nectriaceae</taxon>
        <taxon>Fusarium</taxon>
        <taxon>Fusarium fujikuroi species complex</taxon>
    </lineage>
</organism>
<dbReference type="InterPro" id="IPR036102">
    <property type="entry name" value="OsmC/Ohrsf"/>
</dbReference>
<dbReference type="PANTHER" id="PTHR35368:SF1">
    <property type="entry name" value="HYDROPEROXIDE REDUCTASE"/>
    <property type="match status" value="1"/>
</dbReference>